<dbReference type="PANTHER" id="PTHR34290">
    <property type="entry name" value="SI:CH73-390P7.2"/>
    <property type="match status" value="1"/>
</dbReference>
<evidence type="ECO:0000256" key="1">
    <source>
        <dbReference type="SAM" id="MobiDB-lite"/>
    </source>
</evidence>
<protein>
    <recommendedName>
        <fullName evidence="4">Thiol-disulfide oxidoreductase</fullName>
    </recommendedName>
</protein>
<dbReference type="InterPro" id="IPR007263">
    <property type="entry name" value="DCC1-like"/>
</dbReference>
<gene>
    <name evidence="2" type="ORF">MSSD14B_42470</name>
</gene>
<dbReference type="AlphaFoldDB" id="A0A5M3Q645"/>
<proteinExistence type="predicted"/>
<dbReference type="RefSeq" id="WP_227549582.1">
    <property type="nucleotide sequence ID" value="NZ_BGZI01000054.1"/>
</dbReference>
<comment type="caution">
    <text evidence="2">The sequence shown here is derived from an EMBL/GenBank/DDBJ whole genome shotgun (WGS) entry which is preliminary data.</text>
</comment>
<feature type="compositionally biased region" description="Basic and acidic residues" evidence="1">
    <location>
        <begin position="131"/>
        <end position="140"/>
    </location>
</feature>
<name>A0A5M3Q645_9GAMM</name>
<reference evidence="2 3" key="1">
    <citation type="journal article" date="2019" name="J. Gen. Appl. Microbiol.">
        <title>Aerobic degradation of cis-dichloroethene by the marine bacterium Marinobacter salsuginis strain 5N-3.</title>
        <authorList>
            <person name="Inoue Y."/>
            <person name="Fukunaga Y."/>
            <person name="Katsumata H."/>
            <person name="Ohji S."/>
            <person name="Hosoyama A."/>
            <person name="Mori K."/>
            <person name="Ando K."/>
        </authorList>
    </citation>
    <scope>NUCLEOTIDE SEQUENCE [LARGE SCALE GENOMIC DNA]</scope>
    <source>
        <strain evidence="2 3">NBRC 109114</strain>
    </source>
</reference>
<dbReference type="Pfam" id="PF04134">
    <property type="entry name" value="DCC1-like"/>
    <property type="match status" value="1"/>
</dbReference>
<sequence length="152" mass="17542">MTAPGYQLHVFYDGACPSCVKDRRLYKRLAGRTGESVEWVDITGHDEELKERGIDPQAALQELHVEDCQGNLHRELDAYTLLMSRVWLLKPLAWLIGLPVIRPALAKLYHKWVSERLERTGRMPNSNETQRSIEARKAEVEAEESAEDRETW</sequence>
<accession>A0A5M3Q645</accession>
<dbReference type="Proteomes" id="UP000387223">
    <property type="component" value="Unassembled WGS sequence"/>
</dbReference>
<evidence type="ECO:0000313" key="2">
    <source>
        <dbReference type="EMBL" id="GBO90579.1"/>
    </source>
</evidence>
<feature type="region of interest" description="Disordered" evidence="1">
    <location>
        <begin position="122"/>
        <end position="152"/>
    </location>
</feature>
<dbReference type="GO" id="GO:0015035">
    <property type="term" value="F:protein-disulfide reductase activity"/>
    <property type="evidence" value="ECO:0007669"/>
    <property type="project" value="InterPro"/>
</dbReference>
<dbReference type="PANTHER" id="PTHR34290:SF2">
    <property type="entry name" value="OS04G0668800 PROTEIN"/>
    <property type="match status" value="1"/>
</dbReference>
<dbReference type="InterPro" id="IPR044691">
    <property type="entry name" value="DCC1_Trx"/>
</dbReference>
<dbReference type="EMBL" id="BGZI01000054">
    <property type="protein sequence ID" value="GBO90579.1"/>
    <property type="molecule type" value="Genomic_DNA"/>
</dbReference>
<organism evidence="2 3">
    <name type="scientific">Marinobacter salsuginis</name>
    <dbReference type="NCBI Taxonomy" id="418719"/>
    <lineage>
        <taxon>Bacteria</taxon>
        <taxon>Pseudomonadati</taxon>
        <taxon>Pseudomonadota</taxon>
        <taxon>Gammaproteobacteria</taxon>
        <taxon>Pseudomonadales</taxon>
        <taxon>Marinobacteraceae</taxon>
        <taxon>Marinobacter</taxon>
    </lineage>
</organism>
<evidence type="ECO:0008006" key="4">
    <source>
        <dbReference type="Google" id="ProtNLM"/>
    </source>
</evidence>
<dbReference type="CDD" id="cd01659">
    <property type="entry name" value="TRX_superfamily"/>
    <property type="match status" value="1"/>
</dbReference>
<feature type="compositionally biased region" description="Acidic residues" evidence="1">
    <location>
        <begin position="141"/>
        <end position="152"/>
    </location>
</feature>
<evidence type="ECO:0000313" key="3">
    <source>
        <dbReference type="Proteomes" id="UP000387223"/>
    </source>
</evidence>